<dbReference type="AlphaFoldDB" id="A0AAD5UZM5"/>
<dbReference type="EMBL" id="JANAWD010000296">
    <property type="protein sequence ID" value="KAJ3481949.1"/>
    <property type="molecule type" value="Genomic_DNA"/>
</dbReference>
<accession>A0AAD5UZM5</accession>
<proteinExistence type="predicted"/>
<sequence>MTLTTVFDGKSTLGTPAKYTSKHGGHNLPSVPTQDAPPILLFTLPSGIYVGLAIAPRLRILTDPNIWMNTIHVTNASHDERVHVPLGRQPRQPLPFLRLETALGLVVRRGRVECGGTWEVVGQDRAAPGLKVVGGDTGDGGGACRFGFILKCGGTWEVVGQDRAALGLKAGYFEVWWHVGGGGLKTVLLKVGGDTGDGGGACRSRYASPLSSFDY</sequence>
<reference evidence="1" key="1">
    <citation type="submission" date="2022-07" db="EMBL/GenBank/DDBJ databases">
        <title>Genome Sequence of Physisporinus lineatus.</title>
        <authorList>
            <person name="Buettner E."/>
        </authorList>
    </citation>
    <scope>NUCLEOTIDE SEQUENCE</scope>
    <source>
        <strain evidence="1">VT162</strain>
    </source>
</reference>
<gene>
    <name evidence="1" type="ORF">NLI96_g7321</name>
</gene>
<evidence type="ECO:0000313" key="2">
    <source>
        <dbReference type="Proteomes" id="UP001212997"/>
    </source>
</evidence>
<protein>
    <submittedName>
        <fullName evidence="1">Uncharacterized protein</fullName>
    </submittedName>
</protein>
<keyword evidence="2" id="KW-1185">Reference proteome</keyword>
<comment type="caution">
    <text evidence="1">The sequence shown here is derived from an EMBL/GenBank/DDBJ whole genome shotgun (WGS) entry which is preliminary data.</text>
</comment>
<name>A0AAD5UZM5_9APHY</name>
<evidence type="ECO:0000313" key="1">
    <source>
        <dbReference type="EMBL" id="KAJ3481949.1"/>
    </source>
</evidence>
<organism evidence="1 2">
    <name type="scientific">Meripilus lineatus</name>
    <dbReference type="NCBI Taxonomy" id="2056292"/>
    <lineage>
        <taxon>Eukaryota</taxon>
        <taxon>Fungi</taxon>
        <taxon>Dikarya</taxon>
        <taxon>Basidiomycota</taxon>
        <taxon>Agaricomycotina</taxon>
        <taxon>Agaricomycetes</taxon>
        <taxon>Polyporales</taxon>
        <taxon>Meripilaceae</taxon>
        <taxon>Meripilus</taxon>
    </lineage>
</organism>
<dbReference type="Proteomes" id="UP001212997">
    <property type="component" value="Unassembled WGS sequence"/>
</dbReference>